<feature type="compositionally biased region" description="Low complexity" evidence="2">
    <location>
        <begin position="75"/>
        <end position="109"/>
    </location>
</feature>
<keyword evidence="1" id="KW-0343">GTPase activation</keyword>
<keyword evidence="4" id="KW-1185">Reference proteome</keyword>
<dbReference type="GO" id="GO:0007264">
    <property type="term" value="P:small GTPase-mediated signal transduction"/>
    <property type="evidence" value="ECO:0007669"/>
    <property type="project" value="TreeGrafter"/>
</dbReference>
<comment type="caution">
    <text evidence="3">The sequence shown here is derived from an EMBL/GenBank/DDBJ whole genome shotgun (WGS) entry which is preliminary data.</text>
</comment>
<reference evidence="3" key="1">
    <citation type="submission" date="2013-04" db="EMBL/GenBank/DDBJ databases">
        <authorList>
            <person name="Qu J."/>
            <person name="Murali S.C."/>
            <person name="Bandaranaike D."/>
            <person name="Bellair M."/>
            <person name="Blankenburg K."/>
            <person name="Chao H."/>
            <person name="Dinh H."/>
            <person name="Doddapaneni H."/>
            <person name="Downs B."/>
            <person name="Dugan-Rocha S."/>
            <person name="Elkadiri S."/>
            <person name="Gnanaolivu R.D."/>
            <person name="Hernandez B."/>
            <person name="Javaid M."/>
            <person name="Jayaseelan J.C."/>
            <person name="Lee S."/>
            <person name="Li M."/>
            <person name="Ming W."/>
            <person name="Munidasa M."/>
            <person name="Muniz J."/>
            <person name="Nguyen L."/>
            <person name="Ongeri F."/>
            <person name="Osuji N."/>
            <person name="Pu L.-L."/>
            <person name="Puazo M."/>
            <person name="Qu C."/>
            <person name="Quiroz J."/>
            <person name="Raj R."/>
            <person name="Weissenberger G."/>
            <person name="Xin Y."/>
            <person name="Zou X."/>
            <person name="Han Y."/>
            <person name="Richards S."/>
            <person name="Worley K."/>
            <person name="Muzny D."/>
            <person name="Gibbs R."/>
        </authorList>
    </citation>
    <scope>NUCLEOTIDE SEQUENCE</scope>
    <source>
        <strain evidence="3">Sampled in the wild</strain>
    </source>
</reference>
<sequence>MISVIDMPPPEESIWWRGKRGFEVGFFPCECVALIGEKVPRSLLHQLVPASSQQPSASPPSIAAATGPSSPPGTAPAAVTPASSCASTASSSPSPASSAIVVASPSSQPGRPLPSKPVLRKHGKLIAFFRSFILSRPSRRRLKQSGILKERVFGCDLGEHLLNSGHE</sequence>
<feature type="compositionally biased region" description="Low complexity" evidence="2">
    <location>
        <begin position="50"/>
        <end position="68"/>
    </location>
</feature>
<evidence type="ECO:0000256" key="1">
    <source>
        <dbReference type="ARBA" id="ARBA00022468"/>
    </source>
</evidence>
<dbReference type="GO" id="GO:0005096">
    <property type="term" value="F:GTPase activator activity"/>
    <property type="evidence" value="ECO:0007669"/>
    <property type="project" value="UniProtKB-KW"/>
</dbReference>
<accession>A0A8K0K2Z9</accession>
<protein>
    <recommendedName>
        <fullName evidence="5">SH3 domain-containing protein</fullName>
    </recommendedName>
</protein>
<dbReference type="PANTHER" id="PTHR15729">
    <property type="entry name" value="CDC42 GTPASE-ACTIVATING PROTEIN"/>
    <property type="match status" value="1"/>
</dbReference>
<name>A0A8K0K2Z9_LADFU</name>
<dbReference type="Proteomes" id="UP000792457">
    <property type="component" value="Unassembled WGS sequence"/>
</dbReference>
<dbReference type="AlphaFoldDB" id="A0A8K0K2Z9"/>
<gene>
    <name evidence="3" type="ORF">J437_LFUL007722</name>
</gene>
<evidence type="ECO:0000256" key="2">
    <source>
        <dbReference type="SAM" id="MobiDB-lite"/>
    </source>
</evidence>
<proteinExistence type="predicted"/>
<reference evidence="3" key="2">
    <citation type="submission" date="2017-10" db="EMBL/GenBank/DDBJ databases">
        <title>Ladona fulva Genome sequencing and assembly.</title>
        <authorList>
            <person name="Murali S."/>
            <person name="Richards S."/>
            <person name="Bandaranaike D."/>
            <person name="Bellair M."/>
            <person name="Blankenburg K."/>
            <person name="Chao H."/>
            <person name="Dinh H."/>
            <person name="Doddapaneni H."/>
            <person name="Dugan-Rocha S."/>
            <person name="Elkadiri S."/>
            <person name="Gnanaolivu R."/>
            <person name="Hernandez B."/>
            <person name="Skinner E."/>
            <person name="Javaid M."/>
            <person name="Lee S."/>
            <person name="Li M."/>
            <person name="Ming W."/>
            <person name="Munidasa M."/>
            <person name="Muniz J."/>
            <person name="Nguyen L."/>
            <person name="Hughes D."/>
            <person name="Osuji N."/>
            <person name="Pu L.-L."/>
            <person name="Puazo M."/>
            <person name="Qu C."/>
            <person name="Quiroz J."/>
            <person name="Raj R."/>
            <person name="Weissenberger G."/>
            <person name="Xin Y."/>
            <person name="Zou X."/>
            <person name="Han Y."/>
            <person name="Worley K."/>
            <person name="Muzny D."/>
            <person name="Gibbs R."/>
        </authorList>
    </citation>
    <scope>NUCLEOTIDE SEQUENCE</scope>
    <source>
        <strain evidence="3">Sampled in the wild</strain>
    </source>
</reference>
<organism evidence="3 4">
    <name type="scientific">Ladona fulva</name>
    <name type="common">Scarce chaser dragonfly</name>
    <name type="synonym">Libellula fulva</name>
    <dbReference type="NCBI Taxonomy" id="123851"/>
    <lineage>
        <taxon>Eukaryota</taxon>
        <taxon>Metazoa</taxon>
        <taxon>Ecdysozoa</taxon>
        <taxon>Arthropoda</taxon>
        <taxon>Hexapoda</taxon>
        <taxon>Insecta</taxon>
        <taxon>Pterygota</taxon>
        <taxon>Palaeoptera</taxon>
        <taxon>Odonata</taxon>
        <taxon>Epiprocta</taxon>
        <taxon>Anisoptera</taxon>
        <taxon>Libelluloidea</taxon>
        <taxon>Libellulidae</taxon>
        <taxon>Ladona</taxon>
    </lineage>
</organism>
<evidence type="ECO:0000313" key="4">
    <source>
        <dbReference type="Proteomes" id="UP000792457"/>
    </source>
</evidence>
<dbReference type="SUPFAM" id="SSF50044">
    <property type="entry name" value="SH3-domain"/>
    <property type="match status" value="1"/>
</dbReference>
<dbReference type="InterPro" id="IPR051576">
    <property type="entry name" value="PX-Rho_GAP"/>
</dbReference>
<feature type="non-terminal residue" evidence="3">
    <location>
        <position position="167"/>
    </location>
</feature>
<dbReference type="EMBL" id="KZ308277">
    <property type="protein sequence ID" value="KAG8226365.1"/>
    <property type="molecule type" value="Genomic_DNA"/>
</dbReference>
<dbReference type="OrthoDB" id="5873004at2759"/>
<evidence type="ECO:0008006" key="5">
    <source>
        <dbReference type="Google" id="ProtNLM"/>
    </source>
</evidence>
<feature type="region of interest" description="Disordered" evidence="2">
    <location>
        <begin position="50"/>
        <end position="117"/>
    </location>
</feature>
<dbReference type="InterPro" id="IPR036028">
    <property type="entry name" value="SH3-like_dom_sf"/>
</dbReference>
<evidence type="ECO:0000313" key="3">
    <source>
        <dbReference type="EMBL" id="KAG8226365.1"/>
    </source>
</evidence>
<dbReference type="PANTHER" id="PTHR15729:SF10">
    <property type="entry name" value="GTPASE-ACTIVATING PROTEIN CDGAPR"/>
    <property type="match status" value="1"/>
</dbReference>